<proteinExistence type="predicted"/>
<accession>A0A085YYQ0</accession>
<organism evidence="1 2">
    <name type="scientific">Chryseobacterium formosense</name>
    <dbReference type="NCBI Taxonomy" id="236814"/>
    <lineage>
        <taxon>Bacteria</taxon>
        <taxon>Pseudomonadati</taxon>
        <taxon>Bacteroidota</taxon>
        <taxon>Flavobacteriia</taxon>
        <taxon>Flavobacteriales</taxon>
        <taxon>Weeksellaceae</taxon>
        <taxon>Chryseobacterium group</taxon>
        <taxon>Chryseobacterium</taxon>
    </lineage>
</organism>
<protein>
    <recommendedName>
        <fullName evidence="3">Lipoprotein</fullName>
    </recommendedName>
</protein>
<comment type="caution">
    <text evidence="1">The sequence shown here is derived from an EMBL/GenBank/DDBJ whole genome shotgun (WGS) entry which is preliminary data.</text>
</comment>
<keyword evidence="2" id="KW-1185">Reference proteome</keyword>
<reference evidence="1 2" key="1">
    <citation type="submission" date="2014-07" db="EMBL/GenBank/DDBJ databases">
        <title>Genome of Chryseobacterium formosense LMG 24722.</title>
        <authorList>
            <person name="Pipes S.E."/>
            <person name="Stropko S.J."/>
            <person name="Newman J.D."/>
        </authorList>
    </citation>
    <scope>NUCLEOTIDE SEQUENCE [LARGE SCALE GENOMIC DNA]</scope>
    <source>
        <strain evidence="1 2">LMG 24722</strain>
    </source>
</reference>
<dbReference type="PROSITE" id="PS51257">
    <property type="entry name" value="PROKAR_LIPOPROTEIN"/>
    <property type="match status" value="1"/>
</dbReference>
<dbReference type="RefSeq" id="WP_034679666.1">
    <property type="nucleotide sequence ID" value="NZ_FPAP01000008.1"/>
</dbReference>
<dbReference type="STRING" id="236814.IX39_20130"/>
<name>A0A085YYQ0_9FLAO</name>
<evidence type="ECO:0008006" key="3">
    <source>
        <dbReference type="Google" id="ProtNLM"/>
    </source>
</evidence>
<sequence>MLKFNKNILLFIFIILISCKKENNDYLKGHWKNCGENPGFSDILVFDEKYNSVRNDTIFSHKDSAIAIVEKISHEYGEPKLYLKSIKDQKIYRFCKK</sequence>
<dbReference type="EMBL" id="JPRP01000006">
    <property type="protein sequence ID" value="KFE97313.1"/>
    <property type="molecule type" value="Genomic_DNA"/>
</dbReference>
<dbReference type="OrthoDB" id="1269923at2"/>
<gene>
    <name evidence="1" type="ORF">IX39_20130</name>
</gene>
<evidence type="ECO:0000313" key="2">
    <source>
        <dbReference type="Proteomes" id="UP000028713"/>
    </source>
</evidence>
<dbReference type="AlphaFoldDB" id="A0A085YYQ0"/>
<evidence type="ECO:0000313" key="1">
    <source>
        <dbReference type="EMBL" id="KFE97313.1"/>
    </source>
</evidence>
<dbReference type="Proteomes" id="UP000028713">
    <property type="component" value="Unassembled WGS sequence"/>
</dbReference>